<evidence type="ECO:0000256" key="1">
    <source>
        <dbReference type="ARBA" id="ARBA00000085"/>
    </source>
</evidence>
<dbReference type="SUPFAM" id="SSF52172">
    <property type="entry name" value="CheY-like"/>
    <property type="match status" value="1"/>
</dbReference>
<name>A0A934MF81_9HYPH</name>
<dbReference type="SMART" id="SM00091">
    <property type="entry name" value="PAS"/>
    <property type="match status" value="1"/>
</dbReference>
<keyword evidence="12" id="KW-0902">Two-component regulatory system</keyword>
<dbReference type="InterPro" id="IPR036890">
    <property type="entry name" value="HATPase_C_sf"/>
</dbReference>
<evidence type="ECO:0000256" key="13">
    <source>
        <dbReference type="ARBA" id="ARBA00023136"/>
    </source>
</evidence>
<dbReference type="InterPro" id="IPR036097">
    <property type="entry name" value="HisK_dim/P_sf"/>
</dbReference>
<evidence type="ECO:0000259" key="18">
    <source>
        <dbReference type="PROSITE" id="PS50110"/>
    </source>
</evidence>
<dbReference type="GO" id="GO:0000155">
    <property type="term" value="F:phosphorelay sensor kinase activity"/>
    <property type="evidence" value="ECO:0007669"/>
    <property type="project" value="InterPro"/>
</dbReference>
<dbReference type="InterPro" id="IPR008207">
    <property type="entry name" value="Sig_transdc_His_kin_Hpt_dom"/>
</dbReference>
<dbReference type="Pfam" id="PF02518">
    <property type="entry name" value="HATPase_c"/>
    <property type="match status" value="1"/>
</dbReference>
<keyword evidence="10" id="KW-0547">Nucleotide-binding</keyword>
<dbReference type="InterPro" id="IPR004358">
    <property type="entry name" value="Sig_transdc_His_kin-like_C"/>
</dbReference>
<evidence type="ECO:0000256" key="11">
    <source>
        <dbReference type="ARBA" id="ARBA00022989"/>
    </source>
</evidence>
<dbReference type="GO" id="GO:0006355">
    <property type="term" value="P:regulation of DNA-templated transcription"/>
    <property type="evidence" value="ECO:0007669"/>
    <property type="project" value="InterPro"/>
</dbReference>
<reference evidence="21" key="1">
    <citation type="submission" date="2020-12" db="EMBL/GenBank/DDBJ databases">
        <title>Bacterial taxonomy.</title>
        <authorList>
            <person name="Pan X."/>
        </authorList>
    </citation>
    <scope>NUCLEOTIDE SEQUENCE</scope>
    <source>
        <strain evidence="21">B2012</strain>
    </source>
</reference>
<evidence type="ECO:0000313" key="22">
    <source>
        <dbReference type="Proteomes" id="UP000609531"/>
    </source>
</evidence>
<dbReference type="PANTHER" id="PTHR43047:SF64">
    <property type="entry name" value="HISTIDINE KINASE CONTAINING CHEY-HOMOLOGOUS RECEIVER DOMAIN AND PAS DOMAIN-RELATED"/>
    <property type="match status" value="1"/>
</dbReference>
<keyword evidence="10" id="KW-0067">ATP-binding</keyword>
<dbReference type="Gene3D" id="1.10.287.130">
    <property type="match status" value="1"/>
</dbReference>
<dbReference type="FunFam" id="3.30.565.10:FF:000010">
    <property type="entry name" value="Sensor histidine kinase RcsC"/>
    <property type="match status" value="1"/>
</dbReference>
<feature type="domain" description="PAS" evidence="19">
    <location>
        <begin position="227"/>
        <end position="280"/>
    </location>
</feature>
<evidence type="ECO:0000256" key="8">
    <source>
        <dbReference type="ARBA" id="ARBA00022692"/>
    </source>
</evidence>
<dbReference type="CDD" id="cd00130">
    <property type="entry name" value="PAS"/>
    <property type="match status" value="1"/>
</dbReference>
<dbReference type="NCBIfam" id="TIGR00229">
    <property type="entry name" value="sensory_box"/>
    <property type="match status" value="1"/>
</dbReference>
<keyword evidence="7" id="KW-0808">Transferase</keyword>
<evidence type="ECO:0000256" key="9">
    <source>
        <dbReference type="ARBA" id="ARBA00022777"/>
    </source>
</evidence>
<dbReference type="Pfam" id="PF00512">
    <property type="entry name" value="HisKA"/>
    <property type="match status" value="1"/>
</dbReference>
<dbReference type="PROSITE" id="PS50110">
    <property type="entry name" value="RESPONSE_REGULATORY"/>
    <property type="match status" value="1"/>
</dbReference>
<dbReference type="InterPro" id="IPR036641">
    <property type="entry name" value="HPT_dom_sf"/>
</dbReference>
<dbReference type="SMART" id="SM00448">
    <property type="entry name" value="REC"/>
    <property type="match status" value="1"/>
</dbReference>
<dbReference type="InterPro" id="IPR003661">
    <property type="entry name" value="HisK_dim/P_dom"/>
</dbReference>
<feature type="modified residue" description="4-aspartylphosphate" evidence="15">
    <location>
        <position position="662"/>
    </location>
</feature>
<keyword evidence="6 15" id="KW-0597">Phosphoprotein</keyword>
<dbReference type="CDD" id="cd17546">
    <property type="entry name" value="REC_hyHK_CKI1_RcsC-like"/>
    <property type="match status" value="1"/>
</dbReference>
<dbReference type="CDD" id="cd00082">
    <property type="entry name" value="HisKA"/>
    <property type="match status" value="1"/>
</dbReference>
<dbReference type="Gene3D" id="3.30.565.10">
    <property type="entry name" value="Histidine kinase-like ATPase, C-terminal domain"/>
    <property type="match status" value="1"/>
</dbReference>
<dbReference type="Gene3D" id="3.40.50.2300">
    <property type="match status" value="1"/>
</dbReference>
<dbReference type="PROSITE" id="PS50894">
    <property type="entry name" value="HPT"/>
    <property type="match status" value="1"/>
</dbReference>
<dbReference type="InterPro" id="IPR011006">
    <property type="entry name" value="CheY-like_superfamily"/>
</dbReference>
<dbReference type="RefSeq" id="WP_198884274.1">
    <property type="nucleotide sequence ID" value="NZ_JAEKJA010000026.1"/>
</dbReference>
<dbReference type="Pfam" id="PF01627">
    <property type="entry name" value="Hpt"/>
    <property type="match status" value="1"/>
</dbReference>
<evidence type="ECO:0000256" key="10">
    <source>
        <dbReference type="ARBA" id="ARBA00022840"/>
    </source>
</evidence>
<dbReference type="InterPro" id="IPR000014">
    <property type="entry name" value="PAS"/>
</dbReference>
<feature type="domain" description="Response regulatory" evidence="18">
    <location>
        <begin position="613"/>
        <end position="730"/>
    </location>
</feature>
<keyword evidence="9" id="KW-0418">Kinase</keyword>
<comment type="subcellular location">
    <subcellularLocation>
        <location evidence="2">Cell inner membrane</location>
        <topology evidence="2">Multi-pass membrane protein</topology>
    </subcellularLocation>
</comment>
<dbReference type="GO" id="GO:0005886">
    <property type="term" value="C:plasma membrane"/>
    <property type="evidence" value="ECO:0007669"/>
    <property type="project" value="UniProtKB-SubCell"/>
</dbReference>
<dbReference type="InterPro" id="IPR001789">
    <property type="entry name" value="Sig_transdc_resp-reg_receiver"/>
</dbReference>
<evidence type="ECO:0000259" key="20">
    <source>
        <dbReference type="PROSITE" id="PS50894"/>
    </source>
</evidence>
<dbReference type="SMART" id="SM00387">
    <property type="entry name" value="HATPase_c"/>
    <property type="match status" value="1"/>
</dbReference>
<keyword evidence="11 16" id="KW-1133">Transmembrane helix</keyword>
<dbReference type="PANTHER" id="PTHR43047">
    <property type="entry name" value="TWO-COMPONENT HISTIDINE PROTEIN KINASE"/>
    <property type="match status" value="1"/>
</dbReference>
<evidence type="ECO:0000313" key="21">
    <source>
        <dbReference type="EMBL" id="MBJ3778377.1"/>
    </source>
</evidence>
<keyword evidence="13 16" id="KW-0472">Membrane</keyword>
<evidence type="ECO:0000259" key="17">
    <source>
        <dbReference type="PROSITE" id="PS50109"/>
    </source>
</evidence>
<dbReference type="InterPro" id="IPR013767">
    <property type="entry name" value="PAS_fold"/>
</dbReference>
<evidence type="ECO:0000256" key="3">
    <source>
        <dbReference type="ARBA" id="ARBA00012438"/>
    </source>
</evidence>
<evidence type="ECO:0000256" key="6">
    <source>
        <dbReference type="ARBA" id="ARBA00022553"/>
    </source>
</evidence>
<proteinExistence type="predicted"/>
<dbReference type="SUPFAM" id="SSF55874">
    <property type="entry name" value="ATPase domain of HSP90 chaperone/DNA topoisomerase II/histidine kinase"/>
    <property type="match status" value="1"/>
</dbReference>
<dbReference type="PRINTS" id="PR00344">
    <property type="entry name" value="BCTRLSENSOR"/>
</dbReference>
<dbReference type="Gene3D" id="3.30.450.20">
    <property type="entry name" value="PAS domain"/>
    <property type="match status" value="1"/>
</dbReference>
<feature type="modified residue" description="Phosphohistidine" evidence="14">
    <location>
        <position position="805"/>
    </location>
</feature>
<dbReference type="Proteomes" id="UP000609531">
    <property type="component" value="Unassembled WGS sequence"/>
</dbReference>
<dbReference type="Pfam" id="PF00072">
    <property type="entry name" value="Response_reg"/>
    <property type="match status" value="1"/>
</dbReference>
<feature type="transmembrane region" description="Helical" evidence="16">
    <location>
        <begin position="20"/>
        <end position="40"/>
    </location>
</feature>
<evidence type="ECO:0000256" key="7">
    <source>
        <dbReference type="ARBA" id="ARBA00022679"/>
    </source>
</evidence>
<feature type="domain" description="HPt" evidence="20">
    <location>
        <begin position="766"/>
        <end position="859"/>
    </location>
</feature>
<accession>A0A934MF81</accession>
<dbReference type="EMBL" id="JAEKJA010000026">
    <property type="protein sequence ID" value="MBJ3778377.1"/>
    <property type="molecule type" value="Genomic_DNA"/>
</dbReference>
<dbReference type="Pfam" id="PF00989">
    <property type="entry name" value="PAS"/>
    <property type="match status" value="1"/>
</dbReference>
<keyword evidence="4" id="KW-1003">Cell membrane</keyword>
<evidence type="ECO:0000256" key="14">
    <source>
        <dbReference type="PROSITE-ProRule" id="PRU00110"/>
    </source>
</evidence>
<dbReference type="SUPFAM" id="SSF47384">
    <property type="entry name" value="Homodimeric domain of signal transducing histidine kinase"/>
    <property type="match status" value="1"/>
</dbReference>
<dbReference type="InterPro" id="IPR003594">
    <property type="entry name" value="HATPase_dom"/>
</dbReference>
<evidence type="ECO:0000256" key="16">
    <source>
        <dbReference type="SAM" id="Phobius"/>
    </source>
</evidence>
<dbReference type="EC" id="2.7.13.3" evidence="3"/>
<sequence>MENVTGNAPREGGTTGPALHGGVVAGVVLALGIVAVLGLLSVKIVEELTDHAATSRDNVHWSLAQQEVEYLTLHQTILAALHAPSPDLGVLRRRFDIFYGRARMLTRGQMFDELAAEPANVDVLKGLNGAIAALVPRFDADDAALAAALPELEREVGQMRPLVRAFALTGVRHFAAVEDQRRTAFRKLLLATSLFAVVLLLILAALLVFSIRQNRELSRRGEALRIVSDRYAKAIDASLDAVIVADTEGRIVEFSPAAERTFGYRRADVLGQDVGELVVPPEGREAHRTAMARHGRIGSGTIIDRGRVLVEAMRADGGTFPAELSLATSDGPTGPMVVGYVRDITNRLASQRALTEARDKALAVAKAKSDFLAVMSHEMRTPLNGVLALLDLLGGTALDAKQREYLETATLSGEMLQRRVDDVLDITRIEAGRMRLRAAPFDVADLLQQVARVNTPAAEARGTRIKVRCDLAETAAVGDGERIAQVLLNLVANAVSFTAAGEITLDAQAGEGAGEVVFAVSDTGIGIAEDDRERIFEDFVTLDPSYSRAHSGYGLGLAICRRVVRALGGDIALESTPGVGSRFSFRIPLAFDAGAAALPSAAPSIAPLTEELRVLVVEDNETNRFAVREMLLHEGCEVVEAVDGLEGVEAAARERFDLILMDISMPRLDGIEATRRILGGDGLSRAAPVVGLTAQALPAEQERLREAGMVDCLIKPLRVHALRTLLAQLTGRDTALPPSDGSWLDGAVDPAIIDMSVLGELAELLPAAMLCDRLGTFRDELAALGPTLALPAARGDLPHVADIAHKTCGSAALFGAVQVQDILATLEEACREGEAEFVAPLIDELAVAVGATTEALNSLHEELTTSAPRLCASASRSR</sequence>
<protein>
    <recommendedName>
        <fullName evidence="3">histidine kinase</fullName>
        <ecNumber evidence="3">2.7.13.3</ecNumber>
    </recommendedName>
</protein>
<evidence type="ECO:0000256" key="12">
    <source>
        <dbReference type="ARBA" id="ARBA00023012"/>
    </source>
</evidence>
<evidence type="ECO:0000256" key="2">
    <source>
        <dbReference type="ARBA" id="ARBA00004429"/>
    </source>
</evidence>
<evidence type="ECO:0000256" key="15">
    <source>
        <dbReference type="PROSITE-ProRule" id="PRU00169"/>
    </source>
</evidence>
<keyword evidence="22" id="KW-1185">Reference proteome</keyword>
<evidence type="ECO:0000256" key="4">
    <source>
        <dbReference type="ARBA" id="ARBA00022475"/>
    </source>
</evidence>
<evidence type="ECO:0000259" key="19">
    <source>
        <dbReference type="PROSITE" id="PS50112"/>
    </source>
</evidence>
<comment type="caution">
    <text evidence="21">The sequence shown here is derived from an EMBL/GenBank/DDBJ whole genome shotgun (WGS) entry which is preliminary data.</text>
</comment>
<dbReference type="InterPro" id="IPR005467">
    <property type="entry name" value="His_kinase_dom"/>
</dbReference>
<keyword evidence="8 16" id="KW-0812">Transmembrane</keyword>
<feature type="transmembrane region" description="Helical" evidence="16">
    <location>
        <begin position="188"/>
        <end position="211"/>
    </location>
</feature>
<dbReference type="CDD" id="cd16922">
    <property type="entry name" value="HATPase_EvgS-ArcB-TorS-like"/>
    <property type="match status" value="1"/>
</dbReference>
<dbReference type="SUPFAM" id="SSF47226">
    <property type="entry name" value="Histidine-containing phosphotransfer domain, HPT domain"/>
    <property type="match status" value="1"/>
</dbReference>
<dbReference type="PROSITE" id="PS50109">
    <property type="entry name" value="HIS_KIN"/>
    <property type="match status" value="1"/>
</dbReference>
<keyword evidence="5" id="KW-0997">Cell inner membrane</keyword>
<dbReference type="Gene3D" id="1.20.120.160">
    <property type="entry name" value="HPT domain"/>
    <property type="match status" value="1"/>
</dbReference>
<comment type="catalytic activity">
    <reaction evidence="1">
        <text>ATP + protein L-histidine = ADP + protein N-phospho-L-histidine.</text>
        <dbReference type="EC" id="2.7.13.3"/>
    </reaction>
</comment>
<dbReference type="InterPro" id="IPR035965">
    <property type="entry name" value="PAS-like_dom_sf"/>
</dbReference>
<dbReference type="AlphaFoldDB" id="A0A934MF81"/>
<feature type="domain" description="Histidine kinase" evidence="17">
    <location>
        <begin position="374"/>
        <end position="591"/>
    </location>
</feature>
<gene>
    <name evidence="21" type="ORF">JCR33_21940</name>
</gene>
<evidence type="ECO:0000256" key="5">
    <source>
        <dbReference type="ARBA" id="ARBA00022519"/>
    </source>
</evidence>
<organism evidence="21 22">
    <name type="scientific">Acuticoccus mangrovi</name>
    <dbReference type="NCBI Taxonomy" id="2796142"/>
    <lineage>
        <taxon>Bacteria</taxon>
        <taxon>Pseudomonadati</taxon>
        <taxon>Pseudomonadota</taxon>
        <taxon>Alphaproteobacteria</taxon>
        <taxon>Hyphomicrobiales</taxon>
        <taxon>Amorphaceae</taxon>
        <taxon>Acuticoccus</taxon>
    </lineage>
</organism>
<dbReference type="PROSITE" id="PS50112">
    <property type="entry name" value="PAS"/>
    <property type="match status" value="1"/>
</dbReference>
<dbReference type="SMART" id="SM00388">
    <property type="entry name" value="HisKA"/>
    <property type="match status" value="1"/>
</dbReference>
<dbReference type="SUPFAM" id="SSF55785">
    <property type="entry name" value="PYP-like sensor domain (PAS domain)"/>
    <property type="match status" value="1"/>
</dbReference>